<keyword evidence="1 4" id="KW-0349">Heme</keyword>
<dbReference type="PROSITE" id="PS51007">
    <property type="entry name" value="CYTC"/>
    <property type="match status" value="1"/>
</dbReference>
<keyword evidence="8" id="KW-1185">Reference proteome</keyword>
<dbReference type="InterPro" id="IPR036909">
    <property type="entry name" value="Cyt_c-like_dom_sf"/>
</dbReference>
<dbReference type="EMBL" id="JBHSMQ010000003">
    <property type="protein sequence ID" value="MFC5455072.1"/>
    <property type="molecule type" value="Genomic_DNA"/>
</dbReference>
<dbReference type="PANTHER" id="PTHR35889:SF3">
    <property type="entry name" value="F-BOX DOMAIN-CONTAINING PROTEIN"/>
    <property type="match status" value="1"/>
</dbReference>
<keyword evidence="2 4" id="KW-0479">Metal-binding</keyword>
<evidence type="ECO:0000313" key="8">
    <source>
        <dbReference type="Proteomes" id="UP001596052"/>
    </source>
</evidence>
<name>A0ABW0KQS3_9BACT</name>
<dbReference type="Pfam" id="PF07635">
    <property type="entry name" value="PSCyt1"/>
    <property type="match status" value="1"/>
</dbReference>
<evidence type="ECO:0000256" key="3">
    <source>
        <dbReference type="ARBA" id="ARBA00023004"/>
    </source>
</evidence>
<evidence type="ECO:0000256" key="4">
    <source>
        <dbReference type="PROSITE-ProRule" id="PRU00433"/>
    </source>
</evidence>
<keyword evidence="5" id="KW-0732">Signal</keyword>
<dbReference type="InterPro" id="IPR011429">
    <property type="entry name" value="Cyt_c_Planctomycete-type"/>
</dbReference>
<dbReference type="InterPro" id="IPR009056">
    <property type="entry name" value="Cyt_c-like_dom"/>
</dbReference>
<organism evidence="7 8">
    <name type="scientific">Prosthecobacter fluviatilis</name>
    <dbReference type="NCBI Taxonomy" id="445931"/>
    <lineage>
        <taxon>Bacteria</taxon>
        <taxon>Pseudomonadati</taxon>
        <taxon>Verrucomicrobiota</taxon>
        <taxon>Verrucomicrobiia</taxon>
        <taxon>Verrucomicrobiales</taxon>
        <taxon>Verrucomicrobiaceae</taxon>
        <taxon>Prosthecobacter</taxon>
    </lineage>
</organism>
<dbReference type="Proteomes" id="UP001596052">
    <property type="component" value="Unassembled WGS sequence"/>
</dbReference>
<evidence type="ECO:0000256" key="2">
    <source>
        <dbReference type="ARBA" id="ARBA00022723"/>
    </source>
</evidence>
<dbReference type="PANTHER" id="PTHR35889">
    <property type="entry name" value="CYCLOINULO-OLIGOSACCHARIDE FRUCTANOTRANSFERASE-RELATED"/>
    <property type="match status" value="1"/>
</dbReference>
<feature type="signal peptide" evidence="5">
    <location>
        <begin position="1"/>
        <end position="20"/>
    </location>
</feature>
<protein>
    <submittedName>
        <fullName evidence="7">C-type cytochrome domain-containing protein</fullName>
    </submittedName>
</protein>
<feature type="chain" id="PRO_5046046081" evidence="5">
    <location>
        <begin position="21"/>
        <end position="131"/>
    </location>
</feature>
<proteinExistence type="predicted"/>
<accession>A0ABW0KQS3</accession>
<dbReference type="SUPFAM" id="SSF46626">
    <property type="entry name" value="Cytochrome c"/>
    <property type="match status" value="1"/>
</dbReference>
<keyword evidence="3 4" id="KW-0408">Iron</keyword>
<evidence type="ECO:0000313" key="7">
    <source>
        <dbReference type="EMBL" id="MFC5455072.1"/>
    </source>
</evidence>
<evidence type="ECO:0000256" key="5">
    <source>
        <dbReference type="SAM" id="SignalP"/>
    </source>
</evidence>
<evidence type="ECO:0000259" key="6">
    <source>
        <dbReference type="PROSITE" id="PS51007"/>
    </source>
</evidence>
<gene>
    <name evidence="7" type="ORF">ACFQDI_09425</name>
</gene>
<sequence length="131" mass="14434">MKPISALAACVFFATLIPAAGDPPVDFVKHIKPILADRCVECHNSETLLGELNLQKRALAFEKRKAGPVIVPKSAEKSMLYLVLTLPPKDKKAMPATGHRIPKDEVNLIRQWINEGADWPEGKEGSITPRK</sequence>
<reference evidence="8" key="1">
    <citation type="journal article" date="2019" name="Int. J. Syst. Evol. Microbiol.">
        <title>The Global Catalogue of Microorganisms (GCM) 10K type strain sequencing project: providing services to taxonomists for standard genome sequencing and annotation.</title>
        <authorList>
            <consortium name="The Broad Institute Genomics Platform"/>
            <consortium name="The Broad Institute Genome Sequencing Center for Infectious Disease"/>
            <person name="Wu L."/>
            <person name="Ma J."/>
        </authorList>
    </citation>
    <scope>NUCLEOTIDE SEQUENCE [LARGE SCALE GENOMIC DNA]</scope>
    <source>
        <strain evidence="8">CGMCC 4.1469</strain>
    </source>
</reference>
<evidence type="ECO:0000256" key="1">
    <source>
        <dbReference type="ARBA" id="ARBA00022617"/>
    </source>
</evidence>
<feature type="domain" description="Cytochrome c" evidence="6">
    <location>
        <begin position="26"/>
        <end position="117"/>
    </location>
</feature>
<comment type="caution">
    <text evidence="7">The sequence shown here is derived from an EMBL/GenBank/DDBJ whole genome shotgun (WGS) entry which is preliminary data.</text>
</comment>
<dbReference type="RefSeq" id="WP_377165796.1">
    <property type="nucleotide sequence ID" value="NZ_JBHSMQ010000003.1"/>
</dbReference>